<dbReference type="KEGG" id="dpx:DAPPUDRAFT_231267"/>
<comment type="similarity">
    <text evidence="1">Belongs to the ADISSP family.</text>
</comment>
<accession>E9H0Q1</accession>
<keyword evidence="4" id="KW-1185">Reference proteome</keyword>
<proteinExistence type="inferred from homology"/>
<dbReference type="Proteomes" id="UP000000305">
    <property type="component" value="Unassembled WGS sequence"/>
</dbReference>
<dbReference type="EMBL" id="GL732581">
    <property type="protein sequence ID" value="EFX74684.1"/>
    <property type="molecule type" value="Genomic_DNA"/>
</dbReference>
<dbReference type="OMA" id="GVRCIGM"/>
<dbReference type="FunCoup" id="E9H0Q1">
    <property type="interactions" value="735"/>
</dbReference>
<dbReference type="PANTHER" id="PTHR13287">
    <property type="entry name" value="ADIPOSE-SECRETED SIGNALING PROTEIN"/>
    <property type="match status" value="1"/>
</dbReference>
<sequence>MAEAGEHHVKFNEEHDNYNKQNSINIQKISQWKFQVHLGFLKLNNTYEIIIDVGPILESPQSPDNTAWISNDCSAGAYTSIKSCENSNNKVHLHLILKAAKPKLMNEAIKLYSSADPTVHIEIVFLARVLGKGQGTPMLKDGIHLVGVELDEESEASDWQGFD</sequence>
<protein>
    <recommendedName>
        <fullName evidence="2">Adipose-secreted signaling protein</fullName>
    </recommendedName>
</protein>
<dbReference type="Pfam" id="PF15006">
    <property type="entry name" value="DUF4517"/>
    <property type="match status" value="1"/>
</dbReference>
<dbReference type="InParanoid" id="E9H0Q1"/>
<evidence type="ECO:0000313" key="4">
    <source>
        <dbReference type="Proteomes" id="UP000000305"/>
    </source>
</evidence>
<gene>
    <name evidence="3" type="ORF">DAPPUDRAFT_231267</name>
</gene>
<dbReference type="PANTHER" id="PTHR13287:SF2">
    <property type="entry name" value="ADIPOSE-SECRETED SIGNALING PROTEIN"/>
    <property type="match status" value="1"/>
</dbReference>
<dbReference type="OrthoDB" id="6246153at2759"/>
<dbReference type="AlphaFoldDB" id="E9H0Q1"/>
<evidence type="ECO:0000256" key="1">
    <source>
        <dbReference type="ARBA" id="ARBA00035018"/>
    </source>
</evidence>
<evidence type="ECO:0000256" key="2">
    <source>
        <dbReference type="ARBA" id="ARBA00035300"/>
    </source>
</evidence>
<name>E9H0Q1_DAPPU</name>
<dbReference type="InterPro" id="IPR026794">
    <property type="entry name" value="ADISSP"/>
</dbReference>
<organism evidence="3 4">
    <name type="scientific">Daphnia pulex</name>
    <name type="common">Water flea</name>
    <dbReference type="NCBI Taxonomy" id="6669"/>
    <lineage>
        <taxon>Eukaryota</taxon>
        <taxon>Metazoa</taxon>
        <taxon>Ecdysozoa</taxon>
        <taxon>Arthropoda</taxon>
        <taxon>Crustacea</taxon>
        <taxon>Branchiopoda</taxon>
        <taxon>Diplostraca</taxon>
        <taxon>Cladocera</taxon>
        <taxon>Anomopoda</taxon>
        <taxon>Daphniidae</taxon>
        <taxon>Daphnia</taxon>
    </lineage>
</organism>
<dbReference type="STRING" id="6669.E9H0Q1"/>
<reference evidence="3 4" key="1">
    <citation type="journal article" date="2011" name="Science">
        <title>The ecoresponsive genome of Daphnia pulex.</title>
        <authorList>
            <person name="Colbourne J.K."/>
            <person name="Pfrender M.E."/>
            <person name="Gilbert D."/>
            <person name="Thomas W.K."/>
            <person name="Tucker A."/>
            <person name="Oakley T.H."/>
            <person name="Tokishita S."/>
            <person name="Aerts A."/>
            <person name="Arnold G.J."/>
            <person name="Basu M.K."/>
            <person name="Bauer D.J."/>
            <person name="Caceres C.E."/>
            <person name="Carmel L."/>
            <person name="Casola C."/>
            <person name="Choi J.H."/>
            <person name="Detter J.C."/>
            <person name="Dong Q."/>
            <person name="Dusheyko S."/>
            <person name="Eads B.D."/>
            <person name="Frohlich T."/>
            <person name="Geiler-Samerotte K.A."/>
            <person name="Gerlach D."/>
            <person name="Hatcher P."/>
            <person name="Jogdeo S."/>
            <person name="Krijgsveld J."/>
            <person name="Kriventseva E.V."/>
            <person name="Kultz D."/>
            <person name="Laforsch C."/>
            <person name="Lindquist E."/>
            <person name="Lopez J."/>
            <person name="Manak J.R."/>
            <person name="Muller J."/>
            <person name="Pangilinan J."/>
            <person name="Patwardhan R.P."/>
            <person name="Pitluck S."/>
            <person name="Pritham E.J."/>
            <person name="Rechtsteiner A."/>
            <person name="Rho M."/>
            <person name="Rogozin I.B."/>
            <person name="Sakarya O."/>
            <person name="Salamov A."/>
            <person name="Schaack S."/>
            <person name="Shapiro H."/>
            <person name="Shiga Y."/>
            <person name="Skalitzky C."/>
            <person name="Smith Z."/>
            <person name="Souvorov A."/>
            <person name="Sung W."/>
            <person name="Tang Z."/>
            <person name="Tsuchiya D."/>
            <person name="Tu H."/>
            <person name="Vos H."/>
            <person name="Wang M."/>
            <person name="Wolf Y.I."/>
            <person name="Yamagata H."/>
            <person name="Yamada T."/>
            <person name="Ye Y."/>
            <person name="Shaw J.R."/>
            <person name="Andrews J."/>
            <person name="Crease T.J."/>
            <person name="Tang H."/>
            <person name="Lucas S.M."/>
            <person name="Robertson H.M."/>
            <person name="Bork P."/>
            <person name="Koonin E.V."/>
            <person name="Zdobnov E.M."/>
            <person name="Grigoriev I.V."/>
            <person name="Lynch M."/>
            <person name="Boore J.L."/>
        </authorList>
    </citation>
    <scope>NUCLEOTIDE SEQUENCE [LARGE SCALE GENOMIC DNA]</scope>
</reference>
<evidence type="ECO:0000313" key="3">
    <source>
        <dbReference type="EMBL" id="EFX74684.1"/>
    </source>
</evidence>
<dbReference type="HOGENOM" id="CLU_094626_1_0_1"/>
<dbReference type="eggNOG" id="ENOG502S79C">
    <property type="taxonomic scope" value="Eukaryota"/>
</dbReference>